<dbReference type="InterPro" id="IPR017871">
    <property type="entry name" value="ABC_transporter-like_CS"/>
</dbReference>
<dbReference type="InterPro" id="IPR003593">
    <property type="entry name" value="AAA+_ATPase"/>
</dbReference>
<dbReference type="SMART" id="SM00382">
    <property type="entry name" value="AAA"/>
    <property type="match status" value="1"/>
</dbReference>
<keyword evidence="2" id="KW-0813">Transport</keyword>
<evidence type="ECO:0000259" key="5">
    <source>
        <dbReference type="PROSITE" id="PS50893"/>
    </source>
</evidence>
<dbReference type="PROSITE" id="PS50893">
    <property type="entry name" value="ABC_TRANSPORTER_2"/>
    <property type="match status" value="1"/>
</dbReference>
<dbReference type="PROSITE" id="PS00211">
    <property type="entry name" value="ABC_TRANSPORTER_1"/>
    <property type="match status" value="1"/>
</dbReference>
<organism evidence="6 7">
    <name type="scientific">Fictibacillus nanhaiensis</name>
    <dbReference type="NCBI Taxonomy" id="742169"/>
    <lineage>
        <taxon>Bacteria</taxon>
        <taxon>Bacillati</taxon>
        <taxon>Bacillota</taxon>
        <taxon>Bacilli</taxon>
        <taxon>Bacillales</taxon>
        <taxon>Fictibacillaceae</taxon>
        <taxon>Fictibacillus</taxon>
    </lineage>
</organism>
<evidence type="ECO:0000256" key="3">
    <source>
        <dbReference type="ARBA" id="ARBA00022741"/>
    </source>
</evidence>
<dbReference type="InterPro" id="IPR017911">
    <property type="entry name" value="MacB-like_ATP-bd"/>
</dbReference>
<evidence type="ECO:0000256" key="2">
    <source>
        <dbReference type="ARBA" id="ARBA00022448"/>
    </source>
</evidence>
<dbReference type="PANTHER" id="PTHR42798:SF2">
    <property type="entry name" value="ABC TRANSPORTER ATP-BINDING PROTEIN MG467-RELATED"/>
    <property type="match status" value="1"/>
</dbReference>
<dbReference type="EMBL" id="JAFHKR010000038">
    <property type="protein sequence ID" value="MBN3554043.1"/>
    <property type="molecule type" value="Genomic_DNA"/>
</dbReference>
<comment type="similarity">
    <text evidence="1">Belongs to the ABC transporter superfamily.</text>
</comment>
<sequence>MNQSFICKGVSKTFAGDGVQTFALENINISFHPGEFISIVGSSGSGKSTLLSLLGTLDFPSSGEIFYGDHALNTFNNKDLADFRFTQIGFIFQQFHLLPSLTVEENVMAPLLTKKTNYNKKDRALSLLEMVGLKDKANALPSQLSGGQQQRVAIARALVNEPQWILADEPTGNLDSENGSMIFEIIQSLNIEKKCGVIFVTHDMNLAEKADRVIYMKDGMITEDKRGNMIC</sequence>
<evidence type="ECO:0000256" key="4">
    <source>
        <dbReference type="ARBA" id="ARBA00022840"/>
    </source>
</evidence>
<keyword evidence="4 6" id="KW-0067">ATP-binding</keyword>
<dbReference type="CDD" id="cd03255">
    <property type="entry name" value="ABC_MJ0796_LolCDE_FtsE"/>
    <property type="match status" value="1"/>
</dbReference>
<feature type="domain" description="ABC transporter" evidence="5">
    <location>
        <begin position="5"/>
        <end position="230"/>
    </location>
</feature>
<evidence type="ECO:0000313" key="6">
    <source>
        <dbReference type="EMBL" id="MBN3554043.1"/>
    </source>
</evidence>
<keyword evidence="7" id="KW-1185">Reference proteome</keyword>
<reference evidence="6 7" key="1">
    <citation type="submission" date="2021-01" db="EMBL/GenBank/DDBJ databases">
        <title>Genome Sequencing of Type Strains.</title>
        <authorList>
            <person name="Lemaire J.F."/>
            <person name="Inderbitzin P."/>
            <person name="Collins S.B."/>
            <person name="Wespe N."/>
            <person name="Knight-Connoni V."/>
        </authorList>
    </citation>
    <scope>NUCLEOTIDE SEQUENCE [LARGE SCALE GENOMIC DNA]</scope>
    <source>
        <strain evidence="6 7">DSM 23009</strain>
    </source>
</reference>
<protein>
    <submittedName>
        <fullName evidence="6">ABC transporter ATP-binding protein</fullName>
    </submittedName>
</protein>
<dbReference type="Proteomes" id="UP001296923">
    <property type="component" value="Unassembled WGS sequence"/>
</dbReference>
<accession>A0ABS2ZP81</accession>
<dbReference type="GO" id="GO:0005524">
    <property type="term" value="F:ATP binding"/>
    <property type="evidence" value="ECO:0007669"/>
    <property type="project" value="UniProtKB-KW"/>
</dbReference>
<gene>
    <name evidence="6" type="ORF">JYA63_07205</name>
</gene>
<evidence type="ECO:0000313" key="7">
    <source>
        <dbReference type="Proteomes" id="UP001296923"/>
    </source>
</evidence>
<dbReference type="InterPro" id="IPR027417">
    <property type="entry name" value="P-loop_NTPase"/>
</dbReference>
<dbReference type="InterPro" id="IPR003439">
    <property type="entry name" value="ABC_transporter-like_ATP-bd"/>
</dbReference>
<keyword evidence="3" id="KW-0547">Nucleotide-binding</keyword>
<dbReference type="PANTHER" id="PTHR42798">
    <property type="entry name" value="LIPOPROTEIN-RELEASING SYSTEM ATP-BINDING PROTEIN LOLD"/>
    <property type="match status" value="1"/>
</dbReference>
<dbReference type="SUPFAM" id="SSF52540">
    <property type="entry name" value="P-loop containing nucleoside triphosphate hydrolases"/>
    <property type="match status" value="1"/>
</dbReference>
<dbReference type="Pfam" id="PF00005">
    <property type="entry name" value="ABC_tran"/>
    <property type="match status" value="1"/>
</dbReference>
<dbReference type="RefSeq" id="WP_205725102.1">
    <property type="nucleotide sequence ID" value="NZ_JAFHKR010000038.1"/>
</dbReference>
<evidence type="ECO:0000256" key="1">
    <source>
        <dbReference type="ARBA" id="ARBA00005417"/>
    </source>
</evidence>
<dbReference type="Gene3D" id="3.40.50.300">
    <property type="entry name" value="P-loop containing nucleotide triphosphate hydrolases"/>
    <property type="match status" value="1"/>
</dbReference>
<proteinExistence type="inferred from homology"/>
<name>A0ABS2ZP81_9BACL</name>
<comment type="caution">
    <text evidence="6">The sequence shown here is derived from an EMBL/GenBank/DDBJ whole genome shotgun (WGS) entry which is preliminary data.</text>
</comment>